<gene>
    <name evidence="1" type="ORF">T190423A01A_120055</name>
</gene>
<dbReference type="RefSeq" id="WP_348714028.1">
    <property type="nucleotide sequence ID" value="NZ_CAXJIO010000003.1"/>
</dbReference>
<name>A0ABM9P6X1_9FLAO</name>
<dbReference type="EMBL" id="CAXJIO010000003">
    <property type="protein sequence ID" value="CAL2101268.1"/>
    <property type="molecule type" value="Genomic_DNA"/>
</dbReference>
<evidence type="ECO:0000313" key="2">
    <source>
        <dbReference type="Proteomes" id="UP001497527"/>
    </source>
</evidence>
<organism evidence="1 2">
    <name type="scientific">Tenacibaculum polynesiense</name>
    <dbReference type="NCBI Taxonomy" id="3137857"/>
    <lineage>
        <taxon>Bacteria</taxon>
        <taxon>Pseudomonadati</taxon>
        <taxon>Bacteroidota</taxon>
        <taxon>Flavobacteriia</taxon>
        <taxon>Flavobacteriales</taxon>
        <taxon>Flavobacteriaceae</taxon>
        <taxon>Tenacibaculum</taxon>
    </lineage>
</organism>
<accession>A0ABM9P6X1</accession>
<keyword evidence="2" id="KW-1185">Reference proteome</keyword>
<reference evidence="1 2" key="1">
    <citation type="submission" date="2024-05" db="EMBL/GenBank/DDBJ databases">
        <authorList>
            <person name="Duchaud E."/>
        </authorList>
    </citation>
    <scope>NUCLEOTIDE SEQUENCE [LARGE SCALE GENOMIC DNA]</scope>
    <source>
        <strain evidence="1">Ena-SAMPLE-TAB-13-05-2024-13:56:06:370-140308</strain>
    </source>
</reference>
<sequence length="210" mass="24372">MKNILTLLLFIIVKTSFSQENFEGILKFKISITDNNGEMSEEESKQYIGNIQTFYLKGKKYKSEMNGLLNIVSYHEGKDTIFTKMNGVNALMFMKTNEEEEVVISHKLKKTDKTILGYKCELLEVKTNLGFHQYYFNRNLKVAPKNYENHKMGLWNFFTKITDGALSIISISETSKGKTYLELINIERKKLDDNIFKKPDNLPIIKTPDN</sequence>
<protein>
    <recommendedName>
        <fullName evidence="3">GLPGLI family protein</fullName>
    </recommendedName>
</protein>
<evidence type="ECO:0008006" key="3">
    <source>
        <dbReference type="Google" id="ProtNLM"/>
    </source>
</evidence>
<proteinExistence type="predicted"/>
<comment type="caution">
    <text evidence="1">The sequence shown here is derived from an EMBL/GenBank/DDBJ whole genome shotgun (WGS) entry which is preliminary data.</text>
</comment>
<evidence type="ECO:0000313" key="1">
    <source>
        <dbReference type="EMBL" id="CAL2101268.1"/>
    </source>
</evidence>
<dbReference type="Proteomes" id="UP001497527">
    <property type="component" value="Unassembled WGS sequence"/>
</dbReference>